<evidence type="ECO:0000313" key="3">
    <source>
        <dbReference type="Proteomes" id="UP000295707"/>
    </source>
</evidence>
<proteinExistence type="predicted"/>
<gene>
    <name evidence="2" type="ORF">DFR30_1173</name>
</gene>
<sequence length="206" mass="23603">MPKIIFILCFSVLITGCATLFSPSSDTVSFESEQSGIEAFVEGKKVGEVPFSIDLDREVFKHKFITFKKPGYKTMQMRVKKSLNKTSLFNLTSWPSWLTDAMSGNMMEYSPGHYIIELEPKEPATQSQQDAILKRFVWSQFINIRRDVARGHGDYRDTLDKLAQENFQRLPAWSNQALALAVTSSQNPAQLYRRVTEWLRNPQPSL</sequence>
<organism evidence="2 3">
    <name type="scientific">Thiogranum longum</name>
    <dbReference type="NCBI Taxonomy" id="1537524"/>
    <lineage>
        <taxon>Bacteria</taxon>
        <taxon>Pseudomonadati</taxon>
        <taxon>Pseudomonadota</taxon>
        <taxon>Gammaproteobacteria</taxon>
        <taxon>Chromatiales</taxon>
        <taxon>Ectothiorhodospiraceae</taxon>
        <taxon>Thiogranum</taxon>
    </lineage>
</organism>
<reference evidence="2 3" key="1">
    <citation type="submission" date="2019-03" db="EMBL/GenBank/DDBJ databases">
        <title>Genomic Encyclopedia of Type Strains, Phase IV (KMG-IV): sequencing the most valuable type-strain genomes for metagenomic binning, comparative biology and taxonomic classification.</title>
        <authorList>
            <person name="Goeker M."/>
        </authorList>
    </citation>
    <scope>NUCLEOTIDE SEQUENCE [LARGE SCALE GENOMIC DNA]</scope>
    <source>
        <strain evidence="2 3">DSM 19610</strain>
    </source>
</reference>
<protein>
    <recommendedName>
        <fullName evidence="4">PEGA domain-containing protein</fullName>
    </recommendedName>
</protein>
<keyword evidence="1" id="KW-0732">Signal</keyword>
<dbReference type="RefSeq" id="WP_132971756.1">
    <property type="nucleotide sequence ID" value="NZ_SMFX01000001.1"/>
</dbReference>
<evidence type="ECO:0000313" key="2">
    <source>
        <dbReference type="EMBL" id="TCK17919.1"/>
    </source>
</evidence>
<keyword evidence="3" id="KW-1185">Reference proteome</keyword>
<dbReference type="Proteomes" id="UP000295707">
    <property type="component" value="Unassembled WGS sequence"/>
</dbReference>
<evidence type="ECO:0008006" key="4">
    <source>
        <dbReference type="Google" id="ProtNLM"/>
    </source>
</evidence>
<dbReference type="OrthoDB" id="194242at2"/>
<evidence type="ECO:0000256" key="1">
    <source>
        <dbReference type="SAM" id="SignalP"/>
    </source>
</evidence>
<name>A0A4R1HEY1_9GAMM</name>
<dbReference type="PROSITE" id="PS51257">
    <property type="entry name" value="PROKAR_LIPOPROTEIN"/>
    <property type="match status" value="1"/>
</dbReference>
<feature type="chain" id="PRO_5020829786" description="PEGA domain-containing protein" evidence="1">
    <location>
        <begin position="21"/>
        <end position="206"/>
    </location>
</feature>
<comment type="caution">
    <text evidence="2">The sequence shown here is derived from an EMBL/GenBank/DDBJ whole genome shotgun (WGS) entry which is preliminary data.</text>
</comment>
<feature type="signal peptide" evidence="1">
    <location>
        <begin position="1"/>
        <end position="20"/>
    </location>
</feature>
<dbReference type="AlphaFoldDB" id="A0A4R1HEY1"/>
<accession>A0A4R1HEY1</accession>
<dbReference type="EMBL" id="SMFX01000001">
    <property type="protein sequence ID" value="TCK17919.1"/>
    <property type="molecule type" value="Genomic_DNA"/>
</dbReference>